<keyword evidence="5 8" id="KW-0012">Acyltransferase</keyword>
<evidence type="ECO:0000256" key="4">
    <source>
        <dbReference type="ARBA" id="ARBA00023098"/>
    </source>
</evidence>
<protein>
    <submittedName>
        <fullName evidence="8">Acyl-phosphate glycerol 3-phosphate acyltransferase</fullName>
    </submittedName>
</protein>
<dbReference type="AlphaFoldDB" id="A0A0N9NDT9"/>
<dbReference type="GO" id="GO:0006654">
    <property type="term" value="P:phosphatidic acid biosynthetic process"/>
    <property type="evidence" value="ECO:0007669"/>
    <property type="project" value="TreeGrafter"/>
</dbReference>
<keyword evidence="9" id="KW-1185">Reference proteome</keyword>
<dbReference type="STRING" id="1136941.ACH46_05695"/>
<dbReference type="SMART" id="SM00563">
    <property type="entry name" value="PlsC"/>
    <property type="match status" value="1"/>
</dbReference>
<accession>A0A0N9NDT9</accession>
<keyword evidence="3 8" id="KW-0808">Transferase</keyword>
<dbReference type="CDD" id="cd07989">
    <property type="entry name" value="LPLAT_AGPAT-like"/>
    <property type="match status" value="1"/>
</dbReference>
<feature type="domain" description="Phospholipid/glycerol acyltransferase" evidence="7">
    <location>
        <begin position="93"/>
        <end position="205"/>
    </location>
</feature>
<reference evidence="8 9" key="2">
    <citation type="journal article" date="2017" name="Int. J. Syst. Evol. Microbiol.">
        <title>Gordonia phthalatica sp. nov., a di-n-butyl phthalate-degrading bacterium isolated from activated sludge.</title>
        <authorList>
            <person name="Jin D."/>
            <person name="Kong X."/>
            <person name="Jia M."/>
            <person name="Yu X."/>
            <person name="Wang X."/>
            <person name="Zhuang X."/>
            <person name="Deng Y."/>
            <person name="Bai Z."/>
        </authorList>
    </citation>
    <scope>NUCLEOTIDE SEQUENCE [LARGE SCALE GENOMIC DNA]</scope>
    <source>
        <strain evidence="8 9">QH-11</strain>
    </source>
</reference>
<dbReference type="Proteomes" id="UP000063789">
    <property type="component" value="Chromosome"/>
</dbReference>
<evidence type="ECO:0000256" key="3">
    <source>
        <dbReference type="ARBA" id="ARBA00022679"/>
    </source>
</evidence>
<keyword evidence="6" id="KW-0812">Transmembrane</keyword>
<sequence length="296" mass="31767">MDASIWVPSSPCGPHCVHTYVEPVSRLRATMRVTALGTVGLGLLAVGILTVLLPRVARHGYWRGSAKIALRTMGVELDIDDHRPDGARRVRGALMVANHVSFLDIIALCCVAPARFVAKREVLQMGVFGPITRAFGVLPHRRGDLRRLRPMIDQVSGILDRGRPVAVFPEGTTWCGTASGRFKPAFFQAAIDAGVPVLPVRLSYTDHGHRTTMPGFLGEDTIGSTLSRIVRSRDLTITVTVFEPQLPAGDRGHLAAVAQELIAPAEPVAALQELAVDLSVPAPAVQPRPAVEQAVA</sequence>
<dbReference type="PANTHER" id="PTHR10434">
    <property type="entry name" value="1-ACYL-SN-GLYCEROL-3-PHOSPHATE ACYLTRANSFERASE"/>
    <property type="match status" value="1"/>
</dbReference>
<keyword evidence="2" id="KW-0444">Lipid biosynthesis</keyword>
<dbReference type="KEGG" id="goq:ACH46_05695"/>
<evidence type="ECO:0000256" key="6">
    <source>
        <dbReference type="SAM" id="Phobius"/>
    </source>
</evidence>
<dbReference type="PATRIC" id="fig|1136941.3.peg.1164"/>
<evidence type="ECO:0000256" key="1">
    <source>
        <dbReference type="ARBA" id="ARBA00005189"/>
    </source>
</evidence>
<comment type="pathway">
    <text evidence="1">Lipid metabolism.</text>
</comment>
<evidence type="ECO:0000259" key="7">
    <source>
        <dbReference type="SMART" id="SM00563"/>
    </source>
</evidence>
<evidence type="ECO:0000313" key="9">
    <source>
        <dbReference type="Proteomes" id="UP000063789"/>
    </source>
</evidence>
<keyword evidence="6" id="KW-1133">Transmembrane helix</keyword>
<proteinExistence type="predicted"/>
<reference evidence="9" key="1">
    <citation type="submission" date="2015-06" db="EMBL/GenBank/DDBJ databases">
        <title>Complete genome sequence and metabolic analysis of phthalate degradation pathway in Gordonia sp. QH-11.</title>
        <authorList>
            <person name="Jin D."/>
            <person name="Kong X."/>
            <person name="Bai Z."/>
        </authorList>
    </citation>
    <scope>NUCLEOTIDE SEQUENCE [LARGE SCALE GENOMIC DNA]</scope>
    <source>
        <strain evidence="9">QH-11</strain>
    </source>
</reference>
<name>A0A0N9NDT9_9ACTN</name>
<dbReference type="PANTHER" id="PTHR10434:SF64">
    <property type="entry name" value="1-ACYL-SN-GLYCEROL-3-PHOSPHATE ACYLTRANSFERASE-RELATED"/>
    <property type="match status" value="1"/>
</dbReference>
<gene>
    <name evidence="8" type="ORF">ACH46_05695</name>
</gene>
<keyword evidence="6" id="KW-0472">Membrane</keyword>
<evidence type="ECO:0000256" key="5">
    <source>
        <dbReference type="ARBA" id="ARBA00023315"/>
    </source>
</evidence>
<evidence type="ECO:0000256" key="2">
    <source>
        <dbReference type="ARBA" id="ARBA00022516"/>
    </source>
</evidence>
<keyword evidence="4" id="KW-0443">Lipid metabolism</keyword>
<dbReference type="Pfam" id="PF01553">
    <property type="entry name" value="Acyltransferase"/>
    <property type="match status" value="1"/>
</dbReference>
<evidence type="ECO:0000313" key="8">
    <source>
        <dbReference type="EMBL" id="ALG86635.1"/>
    </source>
</evidence>
<feature type="transmembrane region" description="Helical" evidence="6">
    <location>
        <begin position="33"/>
        <end position="53"/>
    </location>
</feature>
<dbReference type="SUPFAM" id="SSF69593">
    <property type="entry name" value="Glycerol-3-phosphate (1)-acyltransferase"/>
    <property type="match status" value="1"/>
</dbReference>
<organism evidence="8 9">
    <name type="scientific">Gordonia phthalatica</name>
    <dbReference type="NCBI Taxonomy" id="1136941"/>
    <lineage>
        <taxon>Bacteria</taxon>
        <taxon>Bacillati</taxon>
        <taxon>Actinomycetota</taxon>
        <taxon>Actinomycetes</taxon>
        <taxon>Mycobacteriales</taxon>
        <taxon>Gordoniaceae</taxon>
        <taxon>Gordonia</taxon>
    </lineage>
</organism>
<dbReference type="GO" id="GO:0003841">
    <property type="term" value="F:1-acylglycerol-3-phosphate O-acyltransferase activity"/>
    <property type="evidence" value="ECO:0007669"/>
    <property type="project" value="TreeGrafter"/>
</dbReference>
<dbReference type="InterPro" id="IPR002123">
    <property type="entry name" value="Plipid/glycerol_acylTrfase"/>
</dbReference>
<dbReference type="EMBL" id="CP011853">
    <property type="protein sequence ID" value="ALG86635.1"/>
    <property type="molecule type" value="Genomic_DNA"/>
</dbReference>
<dbReference type="OrthoDB" id="5184723at2"/>
<feature type="transmembrane region" description="Helical" evidence="6">
    <location>
        <begin position="93"/>
        <end position="116"/>
    </location>
</feature>
<dbReference type="RefSeq" id="WP_062395021.1">
    <property type="nucleotide sequence ID" value="NZ_CP011853.1"/>
</dbReference>